<comment type="caution">
    <text evidence="2">The sequence shown here is derived from an EMBL/GenBank/DDBJ whole genome shotgun (WGS) entry which is preliminary data.</text>
</comment>
<dbReference type="Proteomes" id="UP001174997">
    <property type="component" value="Unassembled WGS sequence"/>
</dbReference>
<evidence type="ECO:0000313" key="3">
    <source>
        <dbReference type="Proteomes" id="UP001174997"/>
    </source>
</evidence>
<feature type="compositionally biased region" description="Basic and acidic residues" evidence="1">
    <location>
        <begin position="128"/>
        <end position="145"/>
    </location>
</feature>
<gene>
    <name evidence="2" type="ORF">QBC41DRAFT_37796</name>
</gene>
<dbReference type="EMBL" id="JAULSY010000158">
    <property type="protein sequence ID" value="KAK0660876.1"/>
    <property type="molecule type" value="Genomic_DNA"/>
</dbReference>
<protein>
    <submittedName>
        <fullName evidence="2">Uncharacterized protein</fullName>
    </submittedName>
</protein>
<evidence type="ECO:0000313" key="2">
    <source>
        <dbReference type="EMBL" id="KAK0660876.1"/>
    </source>
</evidence>
<keyword evidence="3" id="KW-1185">Reference proteome</keyword>
<dbReference type="AlphaFoldDB" id="A0AA40D335"/>
<name>A0AA40D335_9PEZI</name>
<evidence type="ECO:0000256" key="1">
    <source>
        <dbReference type="SAM" id="MobiDB-lite"/>
    </source>
</evidence>
<accession>A0AA40D335</accession>
<proteinExistence type="predicted"/>
<sequence length="176" mass="19959">MCTFTLCHYACKDCGAAIDSQEIDLKPCNKQRKNWDECRGPKKRGTAYHYLKPSECFYCGDTTFTEEDLMEEAVLNIDLRHQPADKLPSPESYKAKVTVHFTNDPSFDPWDHYATDREVVRFAPVVDTDKQQGGDRVESRPKTDVDCADGSSTVTTYDPWGQYAVTVATVKSKKEN</sequence>
<feature type="region of interest" description="Disordered" evidence="1">
    <location>
        <begin position="128"/>
        <end position="150"/>
    </location>
</feature>
<reference evidence="2" key="1">
    <citation type="submission" date="2023-06" db="EMBL/GenBank/DDBJ databases">
        <title>Genome-scale phylogeny and comparative genomics of the fungal order Sordariales.</title>
        <authorList>
            <consortium name="Lawrence Berkeley National Laboratory"/>
            <person name="Hensen N."/>
            <person name="Bonometti L."/>
            <person name="Westerberg I."/>
            <person name="Brannstrom I.O."/>
            <person name="Guillou S."/>
            <person name="Cros-Aarteil S."/>
            <person name="Calhoun S."/>
            <person name="Haridas S."/>
            <person name="Kuo A."/>
            <person name="Mondo S."/>
            <person name="Pangilinan J."/>
            <person name="Riley R."/>
            <person name="Labutti K."/>
            <person name="Andreopoulos B."/>
            <person name="Lipzen A."/>
            <person name="Chen C."/>
            <person name="Yanf M."/>
            <person name="Daum C."/>
            <person name="Ng V."/>
            <person name="Clum A."/>
            <person name="Steindorff A."/>
            <person name="Ohm R."/>
            <person name="Martin F."/>
            <person name="Silar P."/>
            <person name="Natvig D."/>
            <person name="Lalanne C."/>
            <person name="Gautier V."/>
            <person name="Ament-Velasquez S.L."/>
            <person name="Kruys A."/>
            <person name="Hutchinson M.I."/>
            <person name="Powell A.J."/>
            <person name="Barry K."/>
            <person name="Miller A.N."/>
            <person name="Grigoriev I.V."/>
            <person name="Debuchy R."/>
            <person name="Gladieux P."/>
            <person name="Thoren M.H."/>
            <person name="Johannesson H."/>
        </authorList>
    </citation>
    <scope>NUCLEOTIDE SEQUENCE</scope>
    <source>
        <strain evidence="2">CBS 307.81</strain>
    </source>
</reference>
<organism evidence="2 3">
    <name type="scientific">Cercophora samala</name>
    <dbReference type="NCBI Taxonomy" id="330535"/>
    <lineage>
        <taxon>Eukaryota</taxon>
        <taxon>Fungi</taxon>
        <taxon>Dikarya</taxon>
        <taxon>Ascomycota</taxon>
        <taxon>Pezizomycotina</taxon>
        <taxon>Sordariomycetes</taxon>
        <taxon>Sordariomycetidae</taxon>
        <taxon>Sordariales</taxon>
        <taxon>Lasiosphaeriaceae</taxon>
        <taxon>Cercophora</taxon>
    </lineage>
</organism>